<evidence type="ECO:0000256" key="3">
    <source>
        <dbReference type="ARBA" id="ARBA00022448"/>
    </source>
</evidence>
<dbReference type="Proteomes" id="UP001290455">
    <property type="component" value="Unassembled WGS sequence"/>
</dbReference>
<dbReference type="InterPro" id="IPR001638">
    <property type="entry name" value="Solute-binding_3/MltF_N"/>
</dbReference>
<dbReference type="Gene3D" id="3.40.190.10">
    <property type="entry name" value="Periplasmic binding protein-like II"/>
    <property type="match status" value="2"/>
</dbReference>
<evidence type="ECO:0000259" key="7">
    <source>
        <dbReference type="SMART" id="SM00062"/>
    </source>
</evidence>
<keyword evidence="3" id="KW-0813">Transport</keyword>
<keyword evidence="5" id="KW-0564">Palmitate</keyword>
<dbReference type="PROSITE" id="PS51257">
    <property type="entry name" value="PROKAR_LIPOPROTEIN"/>
    <property type="match status" value="1"/>
</dbReference>
<evidence type="ECO:0000313" key="8">
    <source>
        <dbReference type="EMBL" id="MDZ5470463.1"/>
    </source>
</evidence>
<comment type="caution">
    <text evidence="8">The sequence shown here is derived from an EMBL/GenBank/DDBJ whole genome shotgun (WGS) entry which is preliminary data.</text>
</comment>
<evidence type="ECO:0000313" key="9">
    <source>
        <dbReference type="Proteomes" id="UP001290455"/>
    </source>
</evidence>
<organism evidence="8 9">
    <name type="scientific">Robertmurraya mangrovi</name>
    <dbReference type="NCBI Taxonomy" id="3098077"/>
    <lineage>
        <taxon>Bacteria</taxon>
        <taxon>Bacillati</taxon>
        <taxon>Bacillota</taxon>
        <taxon>Bacilli</taxon>
        <taxon>Bacillales</taxon>
        <taxon>Bacillaceae</taxon>
        <taxon>Robertmurraya</taxon>
    </lineage>
</organism>
<dbReference type="Pfam" id="PF09084">
    <property type="entry name" value="NMT1"/>
    <property type="match status" value="1"/>
</dbReference>
<gene>
    <name evidence="8" type="ORF">SM124_01755</name>
</gene>
<dbReference type="SMART" id="SM00062">
    <property type="entry name" value="PBPb"/>
    <property type="match status" value="1"/>
</dbReference>
<dbReference type="InterPro" id="IPR015168">
    <property type="entry name" value="SsuA/THI5"/>
</dbReference>
<evidence type="ECO:0000256" key="1">
    <source>
        <dbReference type="ARBA" id="ARBA00004418"/>
    </source>
</evidence>
<dbReference type="InterPro" id="IPR010067">
    <property type="entry name" value="ABC_SsuA_sub-bd"/>
</dbReference>
<protein>
    <submittedName>
        <fullName evidence="8">Aliphatic sulfonate ABC transporter substrate-binding protein</fullName>
    </submittedName>
</protein>
<feature type="domain" description="Solute-binding protein family 3/N-terminal" evidence="7">
    <location>
        <begin position="40"/>
        <end position="256"/>
    </location>
</feature>
<dbReference type="NCBIfam" id="TIGR01728">
    <property type="entry name" value="SsuA_fam"/>
    <property type="match status" value="1"/>
</dbReference>
<dbReference type="PANTHER" id="PTHR30024:SF21">
    <property type="entry name" value="ABC TRANSPORTER SUBSTRATE-BINDING PROTEIN"/>
    <property type="match status" value="1"/>
</dbReference>
<evidence type="ECO:0000256" key="5">
    <source>
        <dbReference type="ARBA" id="ARBA00023139"/>
    </source>
</evidence>
<evidence type="ECO:0000256" key="4">
    <source>
        <dbReference type="ARBA" id="ARBA00022729"/>
    </source>
</evidence>
<dbReference type="EMBL" id="JAXOFX010000001">
    <property type="protein sequence ID" value="MDZ5470463.1"/>
    <property type="molecule type" value="Genomic_DNA"/>
</dbReference>
<comment type="similarity">
    <text evidence="2">Belongs to the bacterial solute-binding protein SsuA/TauA family.</text>
</comment>
<name>A0ABU5ITK1_9BACI</name>
<evidence type="ECO:0000256" key="6">
    <source>
        <dbReference type="ARBA" id="ARBA00023288"/>
    </source>
</evidence>
<dbReference type="PANTHER" id="PTHR30024">
    <property type="entry name" value="ALIPHATIC SULFONATES-BINDING PROTEIN-RELATED"/>
    <property type="match status" value="1"/>
</dbReference>
<keyword evidence="4" id="KW-0732">Signal</keyword>
<sequence>MKNLKLKHLLTLILSITILILGACSSSSSSDGSNEDKPKKIRLDYAFYSPTSLVLKDQGLLEEALKEDGVEVEWVQSLGSNKALEFLNSNSIDFGSTAGAAALIAKSKGAPIESAYIYSKPEWTALVSKGGSSLKSVVDLKGKKVAATLGTDPYIFLLRALDEAGLKTTDVEIVNLQHGDGANALIAGQVDAWAGLDPHMAKLEVTEGTSYIYRNPDFNTYGTLNVRSEFAEKYPEYVEKVIAAYEKARTWTVENPDKAAELLAKEAQLDLEVATLQISRNDFSNPIPGQTQVDALISAGKVLQEGGVVEGNVDIEKLAKDLIQSSIAEKVIK</sequence>
<comment type="subcellular location">
    <subcellularLocation>
        <location evidence="1">Periplasm</location>
    </subcellularLocation>
</comment>
<dbReference type="SUPFAM" id="SSF53850">
    <property type="entry name" value="Periplasmic binding protein-like II"/>
    <property type="match status" value="1"/>
</dbReference>
<proteinExistence type="inferred from homology"/>
<keyword evidence="6" id="KW-0449">Lipoprotein</keyword>
<evidence type="ECO:0000256" key="2">
    <source>
        <dbReference type="ARBA" id="ARBA00010742"/>
    </source>
</evidence>
<reference evidence="8 9" key="1">
    <citation type="submission" date="2023-11" db="EMBL/GenBank/DDBJ databases">
        <title>Bacillus jintuensis, isolated from a mudflat on the Beibu Gulf coast.</title>
        <authorList>
            <person name="Li M."/>
        </authorList>
    </citation>
    <scope>NUCLEOTIDE SEQUENCE [LARGE SCALE GENOMIC DNA]</scope>
    <source>
        <strain evidence="8 9">31A1R</strain>
    </source>
</reference>
<accession>A0ABU5ITK1</accession>
<dbReference type="RefSeq" id="WP_322444764.1">
    <property type="nucleotide sequence ID" value="NZ_JAXOFX010000001.1"/>
</dbReference>
<keyword evidence="9" id="KW-1185">Reference proteome</keyword>